<sequence length="241" mass="25807">MLNDIQADAEHAAGIERDFTQLAVLLATQPTVAATLHSIVGSAVAMTSGAEQAGLTVRRGPTWFTLAATGPLARQMDKLHSEFVEGPSQDSLLFSHALSVDHLGTDPRWPVFGPGACRQTGVNSVVAHQLVLDADVGSVAVLNLYSRQPAAFAGLDRGMLDGLITHSAIGLAKAEAKQHSQELRNALESNRRIGTAIGILMALHNVSERQGFDLLRTCSQHRHRKLREIAEDVIETGTLTL</sequence>
<dbReference type="Gene3D" id="3.30.450.40">
    <property type="match status" value="1"/>
</dbReference>
<dbReference type="InterPro" id="IPR012074">
    <property type="entry name" value="GAF_ANTAR"/>
</dbReference>
<keyword evidence="1" id="KW-0805">Transcription regulation</keyword>
<dbReference type="SUPFAM" id="SSF52172">
    <property type="entry name" value="CheY-like"/>
    <property type="match status" value="1"/>
</dbReference>
<dbReference type="EMBL" id="CP097332">
    <property type="protein sequence ID" value="UQX87390.1"/>
    <property type="molecule type" value="Genomic_DNA"/>
</dbReference>
<accession>A0ABY4QWQ3</accession>
<reference evidence="4" key="2">
    <citation type="submission" date="2022-05" db="EMBL/GenBank/DDBJ databases">
        <authorList>
            <person name="Kim J.-S."/>
            <person name="Lee K."/>
            <person name="Suh M."/>
            <person name="Eom M."/>
            <person name="Kim J.-S."/>
            <person name="Kim D.-S."/>
            <person name="Ko S.-H."/>
            <person name="Shin Y."/>
            <person name="Lee J.-S."/>
        </authorList>
    </citation>
    <scope>NUCLEOTIDE SEQUENCE</scope>
    <source>
        <strain evidence="4">N237</strain>
    </source>
</reference>
<dbReference type="Gene3D" id="1.10.10.10">
    <property type="entry name" value="Winged helix-like DNA-binding domain superfamily/Winged helix DNA-binding domain"/>
    <property type="match status" value="1"/>
</dbReference>
<dbReference type="InterPro" id="IPR011006">
    <property type="entry name" value="CheY-like_superfamily"/>
</dbReference>
<keyword evidence="2" id="KW-0804">Transcription</keyword>
<evidence type="ECO:0000259" key="3">
    <source>
        <dbReference type="PROSITE" id="PS50921"/>
    </source>
</evidence>
<dbReference type="PROSITE" id="PS50921">
    <property type="entry name" value="ANTAR"/>
    <property type="match status" value="1"/>
</dbReference>
<dbReference type="SMART" id="SM01012">
    <property type="entry name" value="ANTAR"/>
    <property type="match status" value="1"/>
</dbReference>
<name>A0ABY4QWQ3_9ACTN</name>
<keyword evidence="5" id="KW-1185">Reference proteome</keyword>
<dbReference type="RefSeq" id="WP_249769905.1">
    <property type="nucleotide sequence ID" value="NZ_CP097332.1"/>
</dbReference>
<reference evidence="4" key="1">
    <citation type="journal article" date="2018" name="Int. J. Syst. Evol. Microbiol.">
        <title>Jatrophihabitans telluris sp. nov., isolated from sediment soil of lava forest wetlands and the emended description of the genus Jatrophihabitans.</title>
        <authorList>
            <person name="Lee K.C."/>
            <person name="Suh M.K."/>
            <person name="Eom M.K."/>
            <person name="Kim K.K."/>
            <person name="Kim J.S."/>
            <person name="Kim D.S."/>
            <person name="Ko S.H."/>
            <person name="Shin Y.K."/>
            <person name="Lee J.S."/>
        </authorList>
    </citation>
    <scope>NUCLEOTIDE SEQUENCE</scope>
    <source>
        <strain evidence="4">N237</strain>
    </source>
</reference>
<dbReference type="InterPro" id="IPR005561">
    <property type="entry name" value="ANTAR"/>
</dbReference>
<evidence type="ECO:0000256" key="1">
    <source>
        <dbReference type="ARBA" id="ARBA00023015"/>
    </source>
</evidence>
<gene>
    <name evidence="4" type="ORF">M6D93_13910</name>
</gene>
<dbReference type="PIRSF" id="PIRSF036625">
    <property type="entry name" value="GAF_ANTAR"/>
    <property type="match status" value="1"/>
</dbReference>
<feature type="domain" description="ANTAR" evidence="3">
    <location>
        <begin position="173"/>
        <end position="234"/>
    </location>
</feature>
<organism evidence="4 5">
    <name type="scientific">Jatrophihabitans telluris</name>
    <dbReference type="NCBI Taxonomy" id="2038343"/>
    <lineage>
        <taxon>Bacteria</taxon>
        <taxon>Bacillati</taxon>
        <taxon>Actinomycetota</taxon>
        <taxon>Actinomycetes</taxon>
        <taxon>Jatrophihabitantales</taxon>
        <taxon>Jatrophihabitantaceae</taxon>
        <taxon>Jatrophihabitans</taxon>
    </lineage>
</organism>
<protein>
    <submittedName>
        <fullName evidence="4">GAF and ANTAR domain-containing protein</fullName>
    </submittedName>
</protein>
<dbReference type="Proteomes" id="UP001056336">
    <property type="component" value="Chromosome"/>
</dbReference>
<dbReference type="InterPro" id="IPR029016">
    <property type="entry name" value="GAF-like_dom_sf"/>
</dbReference>
<proteinExistence type="predicted"/>
<evidence type="ECO:0000313" key="5">
    <source>
        <dbReference type="Proteomes" id="UP001056336"/>
    </source>
</evidence>
<evidence type="ECO:0000313" key="4">
    <source>
        <dbReference type="EMBL" id="UQX87390.1"/>
    </source>
</evidence>
<dbReference type="InterPro" id="IPR036388">
    <property type="entry name" value="WH-like_DNA-bd_sf"/>
</dbReference>
<dbReference type="SUPFAM" id="SSF55781">
    <property type="entry name" value="GAF domain-like"/>
    <property type="match status" value="1"/>
</dbReference>
<evidence type="ECO:0000256" key="2">
    <source>
        <dbReference type="ARBA" id="ARBA00023163"/>
    </source>
</evidence>
<dbReference type="Pfam" id="PF03861">
    <property type="entry name" value="ANTAR"/>
    <property type="match status" value="1"/>
</dbReference>